<protein>
    <submittedName>
        <fullName evidence="2">Uncharacterized protein</fullName>
    </submittedName>
</protein>
<dbReference type="AlphaFoldDB" id="A0A167BGP5"/>
<evidence type="ECO:0000256" key="1">
    <source>
        <dbReference type="SAM" id="Phobius"/>
    </source>
</evidence>
<name>A0A167BGP5_COLIC</name>
<dbReference type="EMBL" id="LFIW01001670">
    <property type="protein sequence ID" value="KZL81313.1"/>
    <property type="molecule type" value="Genomic_DNA"/>
</dbReference>
<sequence length="160" mass="17419">LRALSSVVHCSLLIMFSIMWFKYHHQTPPPRLSLPSQSVTSLSSLSSPSRGRISPPFLLSANHLSIQPFILFLDTSLPTLTVGTTFSMCSDMTNIASSRKLLCSLYGTPKHMASLVLPRCATKSFAPNRDRHALPWRICVVGIVPGCVLAVTALLAPCGR</sequence>
<keyword evidence="3" id="KW-1185">Reference proteome</keyword>
<dbReference type="Proteomes" id="UP000076584">
    <property type="component" value="Unassembled WGS sequence"/>
</dbReference>
<keyword evidence="1" id="KW-0472">Membrane</keyword>
<feature type="transmembrane region" description="Helical" evidence="1">
    <location>
        <begin position="6"/>
        <end position="23"/>
    </location>
</feature>
<feature type="non-terminal residue" evidence="2">
    <location>
        <position position="1"/>
    </location>
</feature>
<proteinExistence type="predicted"/>
<organism evidence="2 3">
    <name type="scientific">Colletotrichum incanum</name>
    <name type="common">Soybean anthracnose fungus</name>
    <dbReference type="NCBI Taxonomy" id="1573173"/>
    <lineage>
        <taxon>Eukaryota</taxon>
        <taxon>Fungi</taxon>
        <taxon>Dikarya</taxon>
        <taxon>Ascomycota</taxon>
        <taxon>Pezizomycotina</taxon>
        <taxon>Sordariomycetes</taxon>
        <taxon>Hypocreomycetidae</taxon>
        <taxon>Glomerellales</taxon>
        <taxon>Glomerellaceae</taxon>
        <taxon>Colletotrichum</taxon>
        <taxon>Colletotrichum spaethianum species complex</taxon>
    </lineage>
</organism>
<accession>A0A167BGP5</accession>
<evidence type="ECO:0000313" key="2">
    <source>
        <dbReference type="EMBL" id="KZL81313.1"/>
    </source>
</evidence>
<keyword evidence="1" id="KW-1133">Transmembrane helix</keyword>
<comment type="caution">
    <text evidence="2">The sequence shown here is derived from an EMBL/GenBank/DDBJ whole genome shotgun (WGS) entry which is preliminary data.</text>
</comment>
<reference evidence="2 3" key="1">
    <citation type="submission" date="2015-06" db="EMBL/GenBank/DDBJ databases">
        <title>Survival trade-offs in plant roots during colonization by closely related pathogenic and mutualistic fungi.</title>
        <authorList>
            <person name="Hacquard S."/>
            <person name="Kracher B."/>
            <person name="Hiruma K."/>
            <person name="Weinman A."/>
            <person name="Muench P."/>
            <person name="Garrido Oter R."/>
            <person name="Ver Loren van Themaat E."/>
            <person name="Dallerey J.-F."/>
            <person name="Damm U."/>
            <person name="Henrissat B."/>
            <person name="Lespinet O."/>
            <person name="Thon M."/>
            <person name="Kemen E."/>
            <person name="McHardy A.C."/>
            <person name="Schulze-Lefert P."/>
            <person name="O'Connell R.J."/>
        </authorList>
    </citation>
    <scope>NUCLEOTIDE SEQUENCE [LARGE SCALE GENOMIC DNA]</scope>
    <source>
        <strain evidence="2 3">MAFF 238704</strain>
    </source>
</reference>
<keyword evidence="1" id="KW-0812">Transmembrane</keyword>
<gene>
    <name evidence="2" type="ORF">CI238_00444</name>
</gene>
<feature type="transmembrane region" description="Helical" evidence="1">
    <location>
        <begin position="134"/>
        <end position="156"/>
    </location>
</feature>
<evidence type="ECO:0000313" key="3">
    <source>
        <dbReference type="Proteomes" id="UP000076584"/>
    </source>
</evidence>